<dbReference type="GO" id="GO:0006355">
    <property type="term" value="P:regulation of DNA-templated transcription"/>
    <property type="evidence" value="ECO:0007669"/>
    <property type="project" value="InterPro"/>
</dbReference>
<dbReference type="InterPro" id="IPR013321">
    <property type="entry name" value="Arc_rbn_hlx_hlx"/>
</dbReference>
<keyword evidence="2" id="KW-1185">Reference proteome</keyword>
<gene>
    <name evidence="1" type="ORF">FHS57_005905</name>
</gene>
<dbReference type="Gene3D" id="1.10.1220.10">
    <property type="entry name" value="Met repressor-like"/>
    <property type="match status" value="1"/>
</dbReference>
<accession>A0A7W6ETY8</accession>
<dbReference type="AlphaFoldDB" id="A0A7W6ETY8"/>
<comment type="caution">
    <text evidence="1">The sequence shown here is derived from an EMBL/GenBank/DDBJ whole genome shotgun (WGS) entry which is preliminary data.</text>
</comment>
<name>A0A7W6ETY8_9BACT</name>
<protein>
    <submittedName>
        <fullName evidence="1">Putative HicB family RNase H-like nuclease</fullName>
    </submittedName>
</protein>
<reference evidence="1 2" key="1">
    <citation type="submission" date="2020-08" db="EMBL/GenBank/DDBJ databases">
        <title>Genomic Encyclopedia of Type Strains, Phase IV (KMG-IV): sequencing the most valuable type-strain genomes for metagenomic binning, comparative biology and taxonomic classification.</title>
        <authorList>
            <person name="Goeker M."/>
        </authorList>
    </citation>
    <scope>NUCLEOTIDE SEQUENCE [LARGE SCALE GENOMIC DNA]</scope>
    <source>
        <strain evidence="1 2">DSM 17976</strain>
    </source>
</reference>
<organism evidence="1 2">
    <name type="scientific">Runella defluvii</name>
    <dbReference type="NCBI Taxonomy" id="370973"/>
    <lineage>
        <taxon>Bacteria</taxon>
        <taxon>Pseudomonadati</taxon>
        <taxon>Bacteroidota</taxon>
        <taxon>Cytophagia</taxon>
        <taxon>Cytophagales</taxon>
        <taxon>Spirosomataceae</taxon>
        <taxon>Runella</taxon>
    </lineage>
</organism>
<dbReference type="RefSeq" id="WP_183979836.1">
    <property type="nucleotide sequence ID" value="NZ_JACIBY010000022.1"/>
</dbReference>
<dbReference type="InterPro" id="IPR010985">
    <property type="entry name" value="Ribbon_hlx_hlx"/>
</dbReference>
<evidence type="ECO:0000313" key="1">
    <source>
        <dbReference type="EMBL" id="MBB3841876.1"/>
    </source>
</evidence>
<sequence>MAVSDEFKNRLGKLSTKLAEEPATLPMQKVEPVQQVQKKTVEEPEEEITQFNVKIPATLMKKIKLKAVEQDINIKDMVAQILIDHFKNL</sequence>
<evidence type="ECO:0000313" key="2">
    <source>
        <dbReference type="Proteomes" id="UP000541352"/>
    </source>
</evidence>
<dbReference type="Proteomes" id="UP000541352">
    <property type="component" value="Unassembled WGS sequence"/>
</dbReference>
<dbReference type="SUPFAM" id="SSF47598">
    <property type="entry name" value="Ribbon-helix-helix"/>
    <property type="match status" value="1"/>
</dbReference>
<proteinExistence type="predicted"/>
<dbReference type="EMBL" id="JACIBY010000022">
    <property type="protein sequence ID" value="MBB3841876.1"/>
    <property type="molecule type" value="Genomic_DNA"/>
</dbReference>